<proteinExistence type="predicted"/>
<accession>A0A4Y2TXJ5</accession>
<evidence type="ECO:0000313" key="2">
    <source>
        <dbReference type="Proteomes" id="UP000499080"/>
    </source>
</evidence>
<sequence>MIKYLSLSGKQLVPPTTIYGRPQKTVSSSSAVLWSTGNQHFIEKFQHQKTLNEIKGFVFADNVLKVTLEGKQPIDGKCSPGKPSLCPECFEIYHLLFLTNVFQT</sequence>
<keyword evidence="2" id="KW-1185">Reference proteome</keyword>
<name>A0A4Y2TXJ5_ARAVE</name>
<dbReference type="Proteomes" id="UP000499080">
    <property type="component" value="Unassembled WGS sequence"/>
</dbReference>
<gene>
    <name evidence="1" type="ORF">AVEN_172047_1</name>
</gene>
<dbReference type="EMBL" id="BGPR01032004">
    <property type="protein sequence ID" value="GBO05338.1"/>
    <property type="molecule type" value="Genomic_DNA"/>
</dbReference>
<evidence type="ECO:0000313" key="1">
    <source>
        <dbReference type="EMBL" id="GBO05338.1"/>
    </source>
</evidence>
<protein>
    <submittedName>
        <fullName evidence="1">Uncharacterized protein</fullName>
    </submittedName>
</protein>
<dbReference type="AlphaFoldDB" id="A0A4Y2TXJ5"/>
<reference evidence="1 2" key="1">
    <citation type="journal article" date="2019" name="Sci. Rep.">
        <title>Orb-weaving spider Araneus ventricosus genome elucidates the spidroin gene catalogue.</title>
        <authorList>
            <person name="Kono N."/>
            <person name="Nakamura H."/>
            <person name="Ohtoshi R."/>
            <person name="Moran D.A.P."/>
            <person name="Shinohara A."/>
            <person name="Yoshida Y."/>
            <person name="Fujiwara M."/>
            <person name="Mori M."/>
            <person name="Tomita M."/>
            <person name="Arakawa K."/>
        </authorList>
    </citation>
    <scope>NUCLEOTIDE SEQUENCE [LARGE SCALE GENOMIC DNA]</scope>
</reference>
<comment type="caution">
    <text evidence="1">The sequence shown here is derived from an EMBL/GenBank/DDBJ whole genome shotgun (WGS) entry which is preliminary data.</text>
</comment>
<organism evidence="1 2">
    <name type="scientific">Araneus ventricosus</name>
    <name type="common">Orbweaver spider</name>
    <name type="synonym">Epeira ventricosa</name>
    <dbReference type="NCBI Taxonomy" id="182803"/>
    <lineage>
        <taxon>Eukaryota</taxon>
        <taxon>Metazoa</taxon>
        <taxon>Ecdysozoa</taxon>
        <taxon>Arthropoda</taxon>
        <taxon>Chelicerata</taxon>
        <taxon>Arachnida</taxon>
        <taxon>Araneae</taxon>
        <taxon>Araneomorphae</taxon>
        <taxon>Entelegynae</taxon>
        <taxon>Araneoidea</taxon>
        <taxon>Araneidae</taxon>
        <taxon>Araneus</taxon>
    </lineage>
</organism>